<dbReference type="Proteomes" id="UP000011885">
    <property type="component" value="Unassembled WGS sequence"/>
</dbReference>
<dbReference type="EMBL" id="ANOH01000308">
    <property type="protein sequence ID" value="EMI54023.1"/>
    <property type="molecule type" value="Genomic_DNA"/>
</dbReference>
<gene>
    <name evidence="1" type="ORF">RSSM_04524</name>
</gene>
<dbReference type="AlphaFoldDB" id="M5UDE0"/>
<name>M5UDE0_9BACT</name>
<reference evidence="1 2" key="1">
    <citation type="journal article" date="2013" name="Mar. Genomics">
        <title>Expression of sulfatases in Rhodopirellula baltica and the diversity of sulfatases in the genus Rhodopirellula.</title>
        <authorList>
            <person name="Wegner C.E."/>
            <person name="Richter-Heitmann T."/>
            <person name="Klindworth A."/>
            <person name="Klockow C."/>
            <person name="Richter M."/>
            <person name="Achstetter T."/>
            <person name="Glockner F.O."/>
            <person name="Harder J."/>
        </authorList>
    </citation>
    <scope>NUCLEOTIDE SEQUENCE [LARGE SCALE GENOMIC DNA]</scope>
    <source>
        <strain evidence="1 2">SM41</strain>
    </source>
</reference>
<evidence type="ECO:0000313" key="2">
    <source>
        <dbReference type="Proteomes" id="UP000011885"/>
    </source>
</evidence>
<accession>M5UDE0</accession>
<evidence type="ECO:0000313" key="1">
    <source>
        <dbReference type="EMBL" id="EMI54023.1"/>
    </source>
</evidence>
<proteinExistence type="predicted"/>
<organism evidence="1 2">
    <name type="scientific">Rhodopirellula sallentina SM41</name>
    <dbReference type="NCBI Taxonomy" id="1263870"/>
    <lineage>
        <taxon>Bacteria</taxon>
        <taxon>Pseudomonadati</taxon>
        <taxon>Planctomycetota</taxon>
        <taxon>Planctomycetia</taxon>
        <taxon>Pirellulales</taxon>
        <taxon>Pirellulaceae</taxon>
        <taxon>Rhodopirellula</taxon>
    </lineage>
</organism>
<sequence>MLLTHDEVLYGGRRNSWAGCGTRAATHNAYSMFKNDRLVGRYSQQPGFMP</sequence>
<keyword evidence="2" id="KW-1185">Reference proteome</keyword>
<comment type="caution">
    <text evidence="1">The sequence shown here is derived from an EMBL/GenBank/DDBJ whole genome shotgun (WGS) entry which is preliminary data.</text>
</comment>
<protein>
    <submittedName>
        <fullName evidence="1">Uncharacterized protein</fullName>
    </submittedName>
</protein>